<feature type="domain" description="SpoVT-AbrB" evidence="1">
    <location>
        <begin position="10"/>
        <end position="42"/>
    </location>
</feature>
<dbReference type="SUPFAM" id="SSF89447">
    <property type="entry name" value="AbrB/MazE/MraZ-like"/>
    <property type="match status" value="1"/>
</dbReference>
<dbReference type="EMBL" id="JBHTIO010000001">
    <property type="protein sequence ID" value="MFD0896272.1"/>
    <property type="molecule type" value="Genomic_DNA"/>
</dbReference>
<dbReference type="Gene3D" id="2.10.260.10">
    <property type="match status" value="1"/>
</dbReference>
<name>A0ABW3EA67_9LACO</name>
<proteinExistence type="predicted"/>
<keyword evidence="3" id="KW-1185">Reference proteome</keyword>
<comment type="caution">
    <text evidence="2">The sequence shown here is derived from an EMBL/GenBank/DDBJ whole genome shotgun (WGS) entry which is preliminary data.</text>
</comment>
<evidence type="ECO:0000259" key="1">
    <source>
        <dbReference type="Pfam" id="PF04014"/>
    </source>
</evidence>
<dbReference type="GO" id="GO:0003677">
    <property type="term" value="F:DNA binding"/>
    <property type="evidence" value="ECO:0007669"/>
    <property type="project" value="UniProtKB-KW"/>
</dbReference>
<protein>
    <submittedName>
        <fullName evidence="2">AbrB/MazE/SpoVT family DNA-binding domain-containing protein</fullName>
    </submittedName>
</protein>
<organism evidence="2 3">
    <name type="scientific">Loigolactobacillus binensis</name>
    <dbReference type="NCBI Taxonomy" id="2559922"/>
    <lineage>
        <taxon>Bacteria</taxon>
        <taxon>Bacillati</taxon>
        <taxon>Bacillota</taxon>
        <taxon>Bacilli</taxon>
        <taxon>Lactobacillales</taxon>
        <taxon>Lactobacillaceae</taxon>
        <taxon>Loigolactobacillus</taxon>
    </lineage>
</organism>
<accession>A0ABW3EA67</accession>
<dbReference type="InterPro" id="IPR037914">
    <property type="entry name" value="SpoVT-AbrB_sf"/>
</dbReference>
<reference evidence="3" key="1">
    <citation type="journal article" date="2019" name="Int. J. Syst. Evol. Microbiol.">
        <title>The Global Catalogue of Microorganisms (GCM) 10K type strain sequencing project: providing services to taxonomists for standard genome sequencing and annotation.</title>
        <authorList>
            <consortium name="The Broad Institute Genomics Platform"/>
            <consortium name="The Broad Institute Genome Sequencing Center for Infectious Disease"/>
            <person name="Wu L."/>
            <person name="Ma J."/>
        </authorList>
    </citation>
    <scope>NUCLEOTIDE SEQUENCE [LARGE SCALE GENOMIC DNA]</scope>
    <source>
        <strain evidence="3">CCM 8925</strain>
    </source>
</reference>
<evidence type="ECO:0000313" key="2">
    <source>
        <dbReference type="EMBL" id="MFD0896272.1"/>
    </source>
</evidence>
<dbReference type="Proteomes" id="UP001597104">
    <property type="component" value="Unassembled WGS sequence"/>
</dbReference>
<keyword evidence="2" id="KW-0238">DNA-binding</keyword>
<gene>
    <name evidence="2" type="ORF">ACFQZ7_00760</name>
</gene>
<dbReference type="InterPro" id="IPR007159">
    <property type="entry name" value="SpoVT-AbrB_dom"/>
</dbReference>
<evidence type="ECO:0000313" key="3">
    <source>
        <dbReference type="Proteomes" id="UP001597104"/>
    </source>
</evidence>
<dbReference type="RefSeq" id="WP_171001807.1">
    <property type="nucleotide sequence ID" value="NZ_BJDN01000002.1"/>
</dbReference>
<dbReference type="Pfam" id="PF04014">
    <property type="entry name" value="MazE_antitoxin"/>
    <property type="match status" value="1"/>
</dbReference>
<sequence>MDEITTIRKVVRAGNSLAVTIPAADIKKLKLKKGDRVQITVTKQADAPLDDDFQAALIQATTQYANTLEKLRLADQK</sequence>